<keyword evidence="4" id="KW-0597">Phosphoprotein</keyword>
<dbReference type="RefSeq" id="WP_260793305.1">
    <property type="nucleotide sequence ID" value="NZ_CP093313.1"/>
</dbReference>
<keyword evidence="7 14" id="KW-0418">Kinase</keyword>
<evidence type="ECO:0000259" key="12">
    <source>
        <dbReference type="PROSITE" id="PS50109"/>
    </source>
</evidence>
<keyword evidence="9" id="KW-0902">Two-component regulatory system</keyword>
<comment type="catalytic activity">
    <reaction evidence="1">
        <text>ATP + protein L-histidine = ADP + protein N-phospho-L-histidine.</text>
        <dbReference type="EC" id="2.7.13.3"/>
    </reaction>
</comment>
<dbReference type="InterPro" id="IPR003660">
    <property type="entry name" value="HAMP_dom"/>
</dbReference>
<evidence type="ECO:0000256" key="11">
    <source>
        <dbReference type="SAM" id="Phobius"/>
    </source>
</evidence>
<dbReference type="InterPro" id="IPR005467">
    <property type="entry name" value="His_kinase_dom"/>
</dbReference>
<dbReference type="GO" id="GO:0016020">
    <property type="term" value="C:membrane"/>
    <property type="evidence" value="ECO:0007669"/>
    <property type="project" value="UniProtKB-SubCell"/>
</dbReference>
<dbReference type="PRINTS" id="PR00344">
    <property type="entry name" value="BCTRLSENSOR"/>
</dbReference>
<name>A0A9J7BQ20_9BACT</name>
<organism evidence="14 15">
    <name type="scientific">Occallatibacter riparius</name>
    <dbReference type="NCBI Taxonomy" id="1002689"/>
    <lineage>
        <taxon>Bacteria</taxon>
        <taxon>Pseudomonadati</taxon>
        <taxon>Acidobacteriota</taxon>
        <taxon>Terriglobia</taxon>
        <taxon>Terriglobales</taxon>
        <taxon>Acidobacteriaceae</taxon>
        <taxon>Occallatibacter</taxon>
    </lineage>
</organism>
<dbReference type="InterPro" id="IPR004358">
    <property type="entry name" value="Sig_transdc_His_kin-like_C"/>
</dbReference>
<dbReference type="EC" id="2.7.13.3" evidence="3"/>
<feature type="transmembrane region" description="Helical" evidence="11">
    <location>
        <begin position="165"/>
        <end position="185"/>
    </location>
</feature>
<dbReference type="Gene3D" id="1.10.287.130">
    <property type="match status" value="1"/>
</dbReference>
<dbReference type="Gene3D" id="6.10.340.10">
    <property type="match status" value="1"/>
</dbReference>
<dbReference type="SUPFAM" id="SSF47384">
    <property type="entry name" value="Homodimeric domain of signal transducing histidine kinase"/>
    <property type="match status" value="1"/>
</dbReference>
<keyword evidence="6 11" id="KW-0812">Transmembrane</keyword>
<feature type="domain" description="Histidine kinase" evidence="12">
    <location>
        <begin position="248"/>
        <end position="462"/>
    </location>
</feature>
<protein>
    <recommendedName>
        <fullName evidence="3">histidine kinase</fullName>
        <ecNumber evidence="3">2.7.13.3</ecNumber>
    </recommendedName>
</protein>
<dbReference type="Proteomes" id="UP001059380">
    <property type="component" value="Chromosome"/>
</dbReference>
<sequence>MKRNSLVRRAILSVLLIELLCAMGILSTALWHEWGSRMRSLDISLEGRADSLMGAVQDAEDPEDNVTVNPEEFTAPKGDSFAVFNSSGKLIGQFGEALPELLTLQKDGFRDARHGNHRFRVLQREALRIIDRDETHGVGIRRPFTVVYATTTNHLWHETVEATQFYLMVSVGLLLATALVLIWLLRRLLSPLEQLAVSASQINTDALAFEPPPSAERVTELVPLVQALSAMVARVREAFERQHRFINDAAHELKTAVAVVRSSIQVLDMRPRTAEEYRQGLEDVLQDNERVEGLVRQMLTLASFDDRSGAANGECNLAEEVRSAAHALRSFAEMQGATVRCALHDTQVGVAADAARTLASNLILNALQHSPAGAEVVVTVEREGDQVRLEVRDAGSGIAPENLERVFERFFREDSSRSRATGGAGLGLAICKSIVNAAQGTIEASSELGKGTVMRVVLPTRLTPAVVNGLGEAATEDAAPRAHGVV</sequence>
<evidence type="ECO:0000313" key="14">
    <source>
        <dbReference type="EMBL" id="UWZ83842.1"/>
    </source>
</evidence>
<keyword evidence="8 11" id="KW-1133">Transmembrane helix</keyword>
<evidence type="ECO:0000256" key="7">
    <source>
        <dbReference type="ARBA" id="ARBA00022777"/>
    </source>
</evidence>
<dbReference type="GO" id="GO:0000155">
    <property type="term" value="F:phosphorelay sensor kinase activity"/>
    <property type="evidence" value="ECO:0007669"/>
    <property type="project" value="InterPro"/>
</dbReference>
<evidence type="ECO:0000256" key="1">
    <source>
        <dbReference type="ARBA" id="ARBA00000085"/>
    </source>
</evidence>
<comment type="subcellular location">
    <subcellularLocation>
        <location evidence="2">Membrane</location>
    </subcellularLocation>
</comment>
<dbReference type="EMBL" id="CP093313">
    <property type="protein sequence ID" value="UWZ83842.1"/>
    <property type="molecule type" value="Genomic_DNA"/>
</dbReference>
<reference evidence="14" key="1">
    <citation type="submission" date="2021-04" db="EMBL/GenBank/DDBJ databases">
        <title>Phylogenetic analysis of Acidobacteriaceae.</title>
        <authorList>
            <person name="Qiu L."/>
            <person name="Zhang Q."/>
        </authorList>
    </citation>
    <scope>NUCLEOTIDE SEQUENCE</scope>
    <source>
        <strain evidence="14">DSM 25168</strain>
    </source>
</reference>
<evidence type="ECO:0000256" key="6">
    <source>
        <dbReference type="ARBA" id="ARBA00022692"/>
    </source>
</evidence>
<keyword evidence="10 11" id="KW-0472">Membrane</keyword>
<dbReference type="Pfam" id="PF02518">
    <property type="entry name" value="HATPase_c"/>
    <property type="match status" value="1"/>
</dbReference>
<dbReference type="SUPFAM" id="SSF55874">
    <property type="entry name" value="ATPase domain of HSP90 chaperone/DNA topoisomerase II/histidine kinase"/>
    <property type="match status" value="1"/>
</dbReference>
<dbReference type="InterPro" id="IPR036097">
    <property type="entry name" value="HisK_dim/P_sf"/>
</dbReference>
<dbReference type="CDD" id="cd00075">
    <property type="entry name" value="HATPase"/>
    <property type="match status" value="1"/>
</dbReference>
<dbReference type="KEGG" id="orp:MOP44_25185"/>
<dbReference type="SMART" id="SM00388">
    <property type="entry name" value="HisKA"/>
    <property type="match status" value="1"/>
</dbReference>
<evidence type="ECO:0000313" key="15">
    <source>
        <dbReference type="Proteomes" id="UP001059380"/>
    </source>
</evidence>
<dbReference type="PANTHER" id="PTHR45436">
    <property type="entry name" value="SENSOR HISTIDINE KINASE YKOH"/>
    <property type="match status" value="1"/>
</dbReference>
<dbReference type="FunFam" id="3.30.565.10:FF:000006">
    <property type="entry name" value="Sensor histidine kinase WalK"/>
    <property type="match status" value="1"/>
</dbReference>
<evidence type="ECO:0000256" key="2">
    <source>
        <dbReference type="ARBA" id="ARBA00004370"/>
    </source>
</evidence>
<evidence type="ECO:0000256" key="3">
    <source>
        <dbReference type="ARBA" id="ARBA00012438"/>
    </source>
</evidence>
<dbReference type="Gene3D" id="3.30.565.10">
    <property type="entry name" value="Histidine kinase-like ATPase, C-terminal domain"/>
    <property type="match status" value="1"/>
</dbReference>
<feature type="domain" description="HAMP" evidence="13">
    <location>
        <begin position="186"/>
        <end position="240"/>
    </location>
</feature>
<keyword evidence="5" id="KW-0808">Transferase</keyword>
<dbReference type="InterPro" id="IPR036890">
    <property type="entry name" value="HATPase_C_sf"/>
</dbReference>
<gene>
    <name evidence="14" type="ORF">MOP44_25185</name>
</gene>
<dbReference type="Pfam" id="PF00512">
    <property type="entry name" value="HisKA"/>
    <property type="match status" value="1"/>
</dbReference>
<evidence type="ECO:0000256" key="10">
    <source>
        <dbReference type="ARBA" id="ARBA00023136"/>
    </source>
</evidence>
<evidence type="ECO:0000256" key="4">
    <source>
        <dbReference type="ARBA" id="ARBA00022553"/>
    </source>
</evidence>
<accession>A0A9J7BQ20</accession>
<evidence type="ECO:0000256" key="9">
    <source>
        <dbReference type="ARBA" id="ARBA00023012"/>
    </source>
</evidence>
<dbReference type="CDD" id="cd00082">
    <property type="entry name" value="HisKA"/>
    <property type="match status" value="1"/>
</dbReference>
<feature type="transmembrane region" description="Helical" evidence="11">
    <location>
        <begin position="12"/>
        <end position="31"/>
    </location>
</feature>
<dbReference type="InterPro" id="IPR003661">
    <property type="entry name" value="HisK_dim/P_dom"/>
</dbReference>
<dbReference type="InterPro" id="IPR003594">
    <property type="entry name" value="HATPase_dom"/>
</dbReference>
<dbReference type="PROSITE" id="PS50109">
    <property type="entry name" value="HIS_KIN"/>
    <property type="match status" value="1"/>
</dbReference>
<evidence type="ECO:0000256" key="5">
    <source>
        <dbReference type="ARBA" id="ARBA00022679"/>
    </source>
</evidence>
<dbReference type="PROSITE" id="PS50885">
    <property type="entry name" value="HAMP"/>
    <property type="match status" value="1"/>
</dbReference>
<keyword evidence="15" id="KW-1185">Reference proteome</keyword>
<dbReference type="InterPro" id="IPR050428">
    <property type="entry name" value="TCS_sensor_his_kinase"/>
</dbReference>
<evidence type="ECO:0000259" key="13">
    <source>
        <dbReference type="PROSITE" id="PS50885"/>
    </source>
</evidence>
<dbReference type="AlphaFoldDB" id="A0A9J7BQ20"/>
<proteinExistence type="predicted"/>
<dbReference type="SMART" id="SM00387">
    <property type="entry name" value="HATPase_c"/>
    <property type="match status" value="1"/>
</dbReference>
<evidence type="ECO:0000256" key="8">
    <source>
        <dbReference type="ARBA" id="ARBA00022989"/>
    </source>
</evidence>
<dbReference type="PANTHER" id="PTHR45436:SF5">
    <property type="entry name" value="SENSOR HISTIDINE KINASE TRCS"/>
    <property type="match status" value="1"/>
</dbReference>